<comment type="caution">
    <text evidence="1">The sequence shown here is derived from an EMBL/GenBank/DDBJ whole genome shotgun (WGS) entry which is preliminary data.</text>
</comment>
<accession>A0AAE0L492</accession>
<dbReference type="EMBL" id="LGRX02009581">
    <property type="protein sequence ID" value="KAK3271591.1"/>
    <property type="molecule type" value="Genomic_DNA"/>
</dbReference>
<organism evidence="1 2">
    <name type="scientific">Cymbomonas tetramitiformis</name>
    <dbReference type="NCBI Taxonomy" id="36881"/>
    <lineage>
        <taxon>Eukaryota</taxon>
        <taxon>Viridiplantae</taxon>
        <taxon>Chlorophyta</taxon>
        <taxon>Pyramimonadophyceae</taxon>
        <taxon>Pyramimonadales</taxon>
        <taxon>Pyramimonadaceae</taxon>
        <taxon>Cymbomonas</taxon>
    </lineage>
</organism>
<protein>
    <submittedName>
        <fullName evidence="1">Uncharacterized protein</fullName>
    </submittedName>
</protein>
<dbReference type="AlphaFoldDB" id="A0AAE0L492"/>
<gene>
    <name evidence="1" type="ORF">CYMTET_20072</name>
</gene>
<proteinExistence type="predicted"/>
<evidence type="ECO:0000313" key="2">
    <source>
        <dbReference type="Proteomes" id="UP001190700"/>
    </source>
</evidence>
<evidence type="ECO:0000313" key="1">
    <source>
        <dbReference type="EMBL" id="KAK3271591.1"/>
    </source>
</evidence>
<dbReference type="Proteomes" id="UP001190700">
    <property type="component" value="Unassembled WGS sequence"/>
</dbReference>
<keyword evidence="2" id="KW-1185">Reference proteome</keyword>
<name>A0AAE0L492_9CHLO</name>
<reference evidence="1 2" key="1">
    <citation type="journal article" date="2015" name="Genome Biol. Evol.">
        <title>Comparative Genomics of a Bacterivorous Green Alga Reveals Evolutionary Causalities and Consequences of Phago-Mixotrophic Mode of Nutrition.</title>
        <authorList>
            <person name="Burns J.A."/>
            <person name="Paasch A."/>
            <person name="Narechania A."/>
            <person name="Kim E."/>
        </authorList>
    </citation>
    <scope>NUCLEOTIDE SEQUENCE [LARGE SCALE GENOMIC DNA]</scope>
    <source>
        <strain evidence="1 2">PLY_AMNH</strain>
    </source>
</reference>
<sequence length="240" mass="27277">MCSESAEKDIRRLRLLYNEAIITRDKFITGKNNALRRRCSQPSREEEEEKDEVVVVVVEEEEEEEESRAKPKPQIKFPTVVGEFTAKKECKTYSKPHDFKWVFARTANKDPKQAYTIQFRGQPAILARLPSKKQIANLKREFTRNATGGIKFETVANLIDHTKGLELKATYPPDADVNDVVVLSNGVFEFGDTFGFCFSTRSILQNAQRARDAWGGSFQERQMEAGSSYIASGLFSHSEP</sequence>